<organism evidence="1">
    <name type="scientific">Ananas comosus var. bracteatus</name>
    <name type="common">red pineapple</name>
    <dbReference type="NCBI Taxonomy" id="296719"/>
    <lineage>
        <taxon>Eukaryota</taxon>
        <taxon>Viridiplantae</taxon>
        <taxon>Streptophyta</taxon>
        <taxon>Embryophyta</taxon>
        <taxon>Tracheophyta</taxon>
        <taxon>Spermatophyta</taxon>
        <taxon>Magnoliopsida</taxon>
        <taxon>Liliopsida</taxon>
        <taxon>Poales</taxon>
        <taxon>Bromeliaceae</taxon>
        <taxon>Bromelioideae</taxon>
        <taxon>Ananas</taxon>
    </lineage>
</organism>
<gene>
    <name evidence="1" type="ORF">CB5_LOCUS3529</name>
</gene>
<evidence type="ECO:0000313" key="1">
    <source>
        <dbReference type="EMBL" id="CAD1820318.1"/>
    </source>
</evidence>
<sequence length="151" mass="18074">MAPYEALYRRQCRPPICWDDVEKRQVIRPDLVEDAEVKIRIVRERLQTTQSRQRSYADQQRRDLEFHVDEHVLLKVSPSRRIKWFGLRNKLSPQFVGLFEILEHVGPGRTDWLFLRVSPGCTIYFTCRCFESIFLICPMLSVRRLSSYEKI</sequence>
<dbReference type="PANTHER" id="PTHR45835">
    <property type="entry name" value="YALI0A06105P"/>
    <property type="match status" value="1"/>
</dbReference>
<name>A0A6V7NP52_ANACO</name>
<protein>
    <submittedName>
        <fullName evidence="1">Uncharacterized protein</fullName>
    </submittedName>
</protein>
<dbReference type="AlphaFoldDB" id="A0A6V7NP52"/>
<dbReference type="EMBL" id="LR862140">
    <property type="protein sequence ID" value="CAD1820318.1"/>
    <property type="molecule type" value="Genomic_DNA"/>
</dbReference>
<proteinExistence type="predicted"/>
<reference evidence="1" key="1">
    <citation type="submission" date="2020-07" db="EMBL/GenBank/DDBJ databases">
        <authorList>
            <person name="Lin J."/>
        </authorList>
    </citation>
    <scope>NUCLEOTIDE SEQUENCE</scope>
</reference>
<accession>A0A6V7NP52</accession>
<dbReference type="PANTHER" id="PTHR45835:SF99">
    <property type="entry name" value="CHROMO DOMAIN-CONTAINING PROTEIN-RELATED"/>
    <property type="match status" value="1"/>
</dbReference>